<evidence type="ECO:0000256" key="8">
    <source>
        <dbReference type="ARBA" id="ARBA00023239"/>
    </source>
</evidence>
<dbReference type="InterPro" id="IPR034593">
    <property type="entry name" value="DgoD-like"/>
</dbReference>
<dbReference type="RefSeq" id="WP_380895444.1">
    <property type="nucleotide sequence ID" value="NZ_JBHUFU010000001.1"/>
</dbReference>
<accession>A0ABW4PF58</accession>
<comment type="similarity">
    <text evidence="4">Belongs to the mandelate racemase/muconate lactonizing enzyme family. GlucD subfamily.</text>
</comment>
<comment type="pathway">
    <text evidence="3">Carbohydrate acid metabolism; D-glucarate degradation; 2,5-dioxopentanoate from D-glucarate: step 1/2.</text>
</comment>
<keyword evidence="6" id="KW-0479">Metal-binding</keyword>
<organism evidence="10 11">
    <name type="scientific">Streptomyces desertarenae</name>
    <dbReference type="NCBI Taxonomy" id="2666184"/>
    <lineage>
        <taxon>Bacteria</taxon>
        <taxon>Bacillati</taxon>
        <taxon>Actinomycetota</taxon>
        <taxon>Actinomycetes</taxon>
        <taxon>Kitasatosporales</taxon>
        <taxon>Streptomycetaceae</taxon>
        <taxon>Streptomyces</taxon>
    </lineage>
</organism>
<dbReference type="SUPFAM" id="SSF51604">
    <property type="entry name" value="Enolase C-terminal domain-like"/>
    <property type="match status" value="1"/>
</dbReference>
<comment type="cofactor">
    <cofactor evidence="2">
        <name>Mg(2+)</name>
        <dbReference type="ChEBI" id="CHEBI:18420"/>
    </cofactor>
</comment>
<feature type="domain" description="Mandelate racemase/muconate lactonizing enzyme C-terminal" evidence="9">
    <location>
        <begin position="177"/>
        <end position="271"/>
    </location>
</feature>
<reference evidence="11" key="1">
    <citation type="journal article" date="2019" name="Int. J. Syst. Evol. Microbiol.">
        <title>The Global Catalogue of Microorganisms (GCM) 10K type strain sequencing project: providing services to taxonomists for standard genome sequencing and annotation.</title>
        <authorList>
            <consortium name="The Broad Institute Genomics Platform"/>
            <consortium name="The Broad Institute Genome Sequencing Center for Infectious Disease"/>
            <person name="Wu L."/>
            <person name="Ma J."/>
        </authorList>
    </citation>
    <scope>NUCLEOTIDE SEQUENCE [LARGE SCALE GENOMIC DNA]</scope>
    <source>
        <strain evidence="11">CGMCC 4.7455</strain>
    </source>
</reference>
<dbReference type="PANTHER" id="PTHR48080">
    <property type="entry name" value="D-GALACTONATE DEHYDRATASE-RELATED"/>
    <property type="match status" value="1"/>
</dbReference>
<gene>
    <name evidence="10" type="ORF">ACFSJS_00570</name>
</gene>
<comment type="catalytic activity">
    <reaction evidence="1">
        <text>D-glucarate = 5-dehydro-4-deoxy-D-glucarate + H2O</text>
        <dbReference type="Rhea" id="RHEA:14573"/>
        <dbReference type="ChEBI" id="CHEBI:15377"/>
        <dbReference type="ChEBI" id="CHEBI:30612"/>
        <dbReference type="ChEBI" id="CHEBI:42819"/>
        <dbReference type="EC" id="4.2.1.40"/>
    </reaction>
</comment>
<dbReference type="PANTHER" id="PTHR48080:SF4">
    <property type="entry name" value="GLUCARATE DEHYDRATASE"/>
    <property type="match status" value="1"/>
</dbReference>
<dbReference type="InterPro" id="IPR034598">
    <property type="entry name" value="GlucD-like"/>
</dbReference>
<evidence type="ECO:0000259" key="9">
    <source>
        <dbReference type="SMART" id="SM00922"/>
    </source>
</evidence>
<dbReference type="SUPFAM" id="SSF54826">
    <property type="entry name" value="Enolase N-terminal domain-like"/>
    <property type="match status" value="1"/>
</dbReference>
<keyword evidence="11" id="KW-1185">Reference proteome</keyword>
<proteinExistence type="inferred from homology"/>
<comment type="caution">
    <text evidence="10">The sequence shown here is derived from an EMBL/GenBank/DDBJ whole genome shotgun (WGS) entry which is preliminary data.</text>
</comment>
<keyword evidence="8" id="KW-0456">Lyase</keyword>
<evidence type="ECO:0000313" key="11">
    <source>
        <dbReference type="Proteomes" id="UP001597365"/>
    </source>
</evidence>
<dbReference type="EMBL" id="JBHUFU010000001">
    <property type="protein sequence ID" value="MFD1828156.1"/>
    <property type="molecule type" value="Genomic_DNA"/>
</dbReference>
<dbReference type="InterPro" id="IPR029065">
    <property type="entry name" value="Enolase_C-like"/>
</dbReference>
<dbReference type="CDD" id="cd03323">
    <property type="entry name" value="D-glucarate_dehydratase"/>
    <property type="match status" value="1"/>
</dbReference>
<evidence type="ECO:0000256" key="5">
    <source>
        <dbReference type="ARBA" id="ARBA00011973"/>
    </source>
</evidence>
<evidence type="ECO:0000256" key="4">
    <source>
        <dbReference type="ARBA" id="ARBA00009938"/>
    </source>
</evidence>
<protein>
    <recommendedName>
        <fullName evidence="5">glucarate dehydratase</fullName>
        <ecNumber evidence="5">4.2.1.40</ecNumber>
    </recommendedName>
</protein>
<dbReference type="Proteomes" id="UP001597365">
    <property type="component" value="Unassembled WGS sequence"/>
</dbReference>
<dbReference type="Pfam" id="PF02746">
    <property type="entry name" value="MR_MLE_N"/>
    <property type="match status" value="1"/>
</dbReference>
<dbReference type="Gene3D" id="3.30.390.10">
    <property type="entry name" value="Enolase-like, N-terminal domain"/>
    <property type="match status" value="1"/>
</dbReference>
<dbReference type="EC" id="4.2.1.40" evidence="5"/>
<sequence length="431" mass="46046">MKDLTVTEVRLTPILVADPPLLNTQGVHQPYTPRLIVEVVTADGVTGLGETYGDTKYLEAARSLAGRLPGRSITDLNGLLTLAEDVPLDGHTVDGSVDVGGLRGVQTADKLRLSVVSGFEVACLDALGKALGLPVHALLGGKLRDRVEYSAYLFYRWAGHPEGVAGESDDWGAALDPEGIVAQARRFVRDHGFGSFKLKGGVFPPEEEIAAVRALADAFPGRPLRLDPNGAWSVETSLKVAAELRDVLEYLEDPTTGTSAMAEVAARAGGLPLATNMCVTTFPEIAGAFTAGAVQVVLSDHHYWGGLRNTRHLAEICRTFGVGVSMHSNTHLGISLAAMTHVAATVPGLHHACDTHYPWQTEDVLTERPAFSGGCVTVPDGPGLGVTLDRDRLDALHRRWLADDGSLRDRDDAAAMRRADPGWTTPPVPRW</sequence>
<evidence type="ECO:0000313" key="10">
    <source>
        <dbReference type="EMBL" id="MFD1828156.1"/>
    </source>
</evidence>
<evidence type="ECO:0000256" key="2">
    <source>
        <dbReference type="ARBA" id="ARBA00001946"/>
    </source>
</evidence>
<dbReference type="Gene3D" id="3.20.20.120">
    <property type="entry name" value="Enolase-like C-terminal domain"/>
    <property type="match status" value="1"/>
</dbReference>
<dbReference type="SMART" id="SM00922">
    <property type="entry name" value="MR_MLE"/>
    <property type="match status" value="1"/>
</dbReference>
<dbReference type="Pfam" id="PF13378">
    <property type="entry name" value="MR_MLE_C"/>
    <property type="match status" value="1"/>
</dbReference>
<evidence type="ECO:0000256" key="1">
    <source>
        <dbReference type="ARBA" id="ARBA00001426"/>
    </source>
</evidence>
<evidence type="ECO:0000256" key="7">
    <source>
        <dbReference type="ARBA" id="ARBA00022842"/>
    </source>
</evidence>
<dbReference type="InterPro" id="IPR036849">
    <property type="entry name" value="Enolase-like_C_sf"/>
</dbReference>
<dbReference type="SFLD" id="SFLDG00055">
    <property type="entry name" value="glucarate_dehydratase"/>
    <property type="match status" value="1"/>
</dbReference>
<name>A0ABW4PF58_9ACTN</name>
<dbReference type="SFLD" id="SFLDS00001">
    <property type="entry name" value="Enolase"/>
    <property type="match status" value="1"/>
</dbReference>
<keyword evidence="7" id="KW-0460">Magnesium</keyword>
<evidence type="ECO:0000256" key="3">
    <source>
        <dbReference type="ARBA" id="ARBA00005183"/>
    </source>
</evidence>
<dbReference type="InterPro" id="IPR013341">
    <property type="entry name" value="Mandelate_racemase_N_dom"/>
</dbReference>
<dbReference type="InterPro" id="IPR029017">
    <property type="entry name" value="Enolase-like_N"/>
</dbReference>
<dbReference type="InterPro" id="IPR013342">
    <property type="entry name" value="Mandelate_racemase_C"/>
</dbReference>
<evidence type="ECO:0000256" key="6">
    <source>
        <dbReference type="ARBA" id="ARBA00022723"/>
    </source>
</evidence>